<accession>A0A218Y2X2</accession>
<proteinExistence type="predicted"/>
<reference evidence="2" key="1">
    <citation type="journal article" date="2017" name="Plant J.">
        <title>The pomegranate (Punica granatum L.) genome and the genomics of punicalagin biosynthesis.</title>
        <authorList>
            <person name="Qin G."/>
            <person name="Xu C."/>
            <person name="Ming R."/>
            <person name="Tang H."/>
            <person name="Guyot R."/>
            <person name="Kramer E.M."/>
            <person name="Hu Y."/>
            <person name="Yi X."/>
            <person name="Qi Y."/>
            <person name="Xu X."/>
            <person name="Gao Z."/>
            <person name="Pan H."/>
            <person name="Jian J."/>
            <person name="Tian Y."/>
            <person name="Yue Z."/>
            <person name="Xu Y."/>
        </authorList>
    </citation>
    <scope>NUCLEOTIDE SEQUENCE [LARGE SCALE GENOMIC DNA]</scope>
    <source>
        <strain evidence="2">cv. Dabenzi</strain>
    </source>
</reference>
<sequence length="163" mass="18348">MHRRLPSGLQYARAHCPVDCGVHGRLPDEFAICTGALPRGLQGARALARWISHRIEAVVLGIRQTCIRQRKTHFGVYILIPAYRTMGANNSCQSYHTAIMKMCKENRHDSWNLHRGKGRDLWDPPDQGYNDSTACRNVSHARRVKESLLASKTAKPLLVVASH</sequence>
<dbReference type="AlphaFoldDB" id="A0A218Y2X2"/>
<gene>
    <name evidence="1" type="ORF">CDL15_Pgr027379</name>
</gene>
<organism evidence="1 2">
    <name type="scientific">Punica granatum</name>
    <name type="common">Pomegranate</name>
    <dbReference type="NCBI Taxonomy" id="22663"/>
    <lineage>
        <taxon>Eukaryota</taxon>
        <taxon>Viridiplantae</taxon>
        <taxon>Streptophyta</taxon>
        <taxon>Embryophyta</taxon>
        <taxon>Tracheophyta</taxon>
        <taxon>Spermatophyta</taxon>
        <taxon>Magnoliopsida</taxon>
        <taxon>eudicotyledons</taxon>
        <taxon>Gunneridae</taxon>
        <taxon>Pentapetalae</taxon>
        <taxon>rosids</taxon>
        <taxon>malvids</taxon>
        <taxon>Myrtales</taxon>
        <taxon>Lythraceae</taxon>
        <taxon>Punica</taxon>
    </lineage>
</organism>
<dbReference type="Proteomes" id="UP000197138">
    <property type="component" value="Unassembled WGS sequence"/>
</dbReference>
<comment type="caution">
    <text evidence="1">The sequence shown here is derived from an EMBL/GenBank/DDBJ whole genome shotgun (WGS) entry which is preliminary data.</text>
</comment>
<evidence type="ECO:0000313" key="1">
    <source>
        <dbReference type="EMBL" id="OWM90892.1"/>
    </source>
</evidence>
<evidence type="ECO:0000313" key="2">
    <source>
        <dbReference type="Proteomes" id="UP000197138"/>
    </source>
</evidence>
<protein>
    <submittedName>
        <fullName evidence="1">Uncharacterized protein</fullName>
    </submittedName>
</protein>
<name>A0A218Y2X2_PUNGR</name>
<dbReference type="EMBL" id="MTKT01000527">
    <property type="protein sequence ID" value="OWM90892.1"/>
    <property type="molecule type" value="Genomic_DNA"/>
</dbReference>